<dbReference type="GO" id="GO:0003918">
    <property type="term" value="F:DNA topoisomerase type II (double strand cut, ATP-hydrolyzing) activity"/>
    <property type="evidence" value="ECO:0007669"/>
    <property type="project" value="UniProtKB-EC"/>
</dbReference>
<dbReference type="GO" id="GO:0003677">
    <property type="term" value="F:DNA binding"/>
    <property type="evidence" value="ECO:0007669"/>
    <property type="project" value="UniProtKB-UniRule"/>
</dbReference>
<evidence type="ECO:0000256" key="8">
    <source>
        <dbReference type="ARBA" id="ARBA00023125"/>
    </source>
</evidence>
<keyword evidence="13" id="KW-1185">Reference proteome</keyword>
<evidence type="ECO:0000256" key="5">
    <source>
        <dbReference type="ARBA" id="ARBA00022741"/>
    </source>
</evidence>
<comment type="caution">
    <text evidence="12">The sequence shown here is derived from an EMBL/GenBank/DDBJ whole genome shotgun (WGS) entry which is preliminary data.</text>
</comment>
<dbReference type="Proteomes" id="UP000494206">
    <property type="component" value="Unassembled WGS sequence"/>
</dbReference>
<dbReference type="PANTHER" id="PTHR10169:SF38">
    <property type="entry name" value="DNA TOPOISOMERASE 2"/>
    <property type="match status" value="1"/>
</dbReference>
<dbReference type="PRINTS" id="PR01158">
    <property type="entry name" value="TOPISMRASEII"/>
</dbReference>
<dbReference type="GO" id="GO:0000712">
    <property type="term" value="P:resolution of meiotic recombination intermediates"/>
    <property type="evidence" value="ECO:0007669"/>
    <property type="project" value="TreeGrafter"/>
</dbReference>
<keyword evidence="7 10" id="KW-0799">Topoisomerase</keyword>
<evidence type="ECO:0000313" key="12">
    <source>
        <dbReference type="EMBL" id="CAB3401700.1"/>
    </source>
</evidence>
<dbReference type="InterPro" id="IPR013758">
    <property type="entry name" value="Topo_IIA_A/C_ab"/>
</dbReference>
<protein>
    <recommendedName>
        <fullName evidence="4">DNA topoisomerase (ATP-hydrolyzing)</fullName>
        <ecNumber evidence="4">5.6.2.2</ecNumber>
    </recommendedName>
</protein>
<evidence type="ECO:0000259" key="11">
    <source>
        <dbReference type="PROSITE" id="PS52040"/>
    </source>
</evidence>
<comment type="cofactor">
    <cofactor evidence="2">
        <name>Mg(2+)</name>
        <dbReference type="ChEBI" id="CHEBI:18420"/>
    </cofactor>
</comment>
<evidence type="ECO:0000256" key="9">
    <source>
        <dbReference type="ARBA" id="ARBA00023235"/>
    </source>
</evidence>
<dbReference type="InterPro" id="IPR013757">
    <property type="entry name" value="Topo_IIA_A_a_sf"/>
</dbReference>
<dbReference type="InterPro" id="IPR050634">
    <property type="entry name" value="DNA_Topoisomerase_II"/>
</dbReference>
<dbReference type="EMBL" id="CADEPM010000003">
    <property type="protein sequence ID" value="CAB3401700.1"/>
    <property type="molecule type" value="Genomic_DNA"/>
</dbReference>
<dbReference type="InterPro" id="IPR002205">
    <property type="entry name" value="Topo_IIA_dom_A"/>
</dbReference>
<organism evidence="12 13">
    <name type="scientific">Caenorhabditis bovis</name>
    <dbReference type="NCBI Taxonomy" id="2654633"/>
    <lineage>
        <taxon>Eukaryota</taxon>
        <taxon>Metazoa</taxon>
        <taxon>Ecdysozoa</taxon>
        <taxon>Nematoda</taxon>
        <taxon>Chromadorea</taxon>
        <taxon>Rhabditida</taxon>
        <taxon>Rhabditina</taxon>
        <taxon>Rhabditomorpha</taxon>
        <taxon>Rhabditoidea</taxon>
        <taxon>Rhabditidae</taxon>
        <taxon>Peloderinae</taxon>
        <taxon>Caenorhabditis</taxon>
    </lineage>
</organism>
<evidence type="ECO:0000256" key="7">
    <source>
        <dbReference type="ARBA" id="ARBA00023029"/>
    </source>
</evidence>
<proteinExistence type="inferred from homology"/>
<dbReference type="EC" id="5.6.2.2" evidence="4"/>
<dbReference type="GO" id="GO:0005524">
    <property type="term" value="F:ATP binding"/>
    <property type="evidence" value="ECO:0007669"/>
    <property type="project" value="UniProtKB-KW"/>
</dbReference>
<keyword evidence="8 10" id="KW-0238">DNA-binding</keyword>
<dbReference type="SUPFAM" id="SSF56719">
    <property type="entry name" value="Type II DNA topoisomerase"/>
    <property type="match status" value="1"/>
</dbReference>
<feature type="domain" description="Topo IIA-type catalytic" evidence="11">
    <location>
        <begin position="23"/>
        <end position="451"/>
    </location>
</feature>
<evidence type="ECO:0000256" key="2">
    <source>
        <dbReference type="ARBA" id="ARBA00001946"/>
    </source>
</evidence>
<dbReference type="OrthoDB" id="276498at2759"/>
<evidence type="ECO:0000256" key="6">
    <source>
        <dbReference type="ARBA" id="ARBA00022840"/>
    </source>
</evidence>
<dbReference type="GO" id="GO:0005634">
    <property type="term" value="C:nucleus"/>
    <property type="evidence" value="ECO:0007669"/>
    <property type="project" value="TreeGrafter"/>
</dbReference>
<keyword evidence="9 10" id="KW-0413">Isomerase</keyword>
<accession>A0A8S1EQC0</accession>
<dbReference type="PANTHER" id="PTHR10169">
    <property type="entry name" value="DNA TOPOISOMERASE/GYRASE"/>
    <property type="match status" value="1"/>
</dbReference>
<dbReference type="GO" id="GO:0000819">
    <property type="term" value="P:sister chromatid segregation"/>
    <property type="evidence" value="ECO:0007669"/>
    <property type="project" value="TreeGrafter"/>
</dbReference>
<dbReference type="FunFam" id="3.90.199.10:FF:000002">
    <property type="entry name" value="DNA topoisomerase 2"/>
    <property type="match status" value="1"/>
</dbReference>
<evidence type="ECO:0000256" key="4">
    <source>
        <dbReference type="ARBA" id="ARBA00012895"/>
    </source>
</evidence>
<keyword evidence="6" id="KW-0067">ATP-binding</keyword>
<comment type="catalytic activity">
    <reaction evidence="1 10">
        <text>ATP-dependent breakage, passage and rejoining of double-stranded DNA.</text>
        <dbReference type="EC" id="5.6.2.2"/>
    </reaction>
</comment>
<dbReference type="InterPro" id="IPR001154">
    <property type="entry name" value="TopoII_euk"/>
</dbReference>
<dbReference type="InterPro" id="IPR013760">
    <property type="entry name" value="Topo_IIA-like_dom_sf"/>
</dbReference>
<evidence type="ECO:0000313" key="13">
    <source>
        <dbReference type="Proteomes" id="UP000494206"/>
    </source>
</evidence>
<feature type="active site" description="O-(5'-phospho-DNA)-tyrosine intermediate" evidence="10">
    <location>
        <position position="113"/>
    </location>
</feature>
<dbReference type="PROSITE" id="PS52040">
    <property type="entry name" value="TOPO_IIA"/>
    <property type="match status" value="1"/>
</dbReference>
<dbReference type="Gene3D" id="1.10.268.10">
    <property type="entry name" value="Topoisomerase, domain 3"/>
    <property type="match status" value="1"/>
</dbReference>
<dbReference type="GO" id="GO:0006265">
    <property type="term" value="P:DNA topological change"/>
    <property type="evidence" value="ECO:0007669"/>
    <property type="project" value="UniProtKB-UniRule"/>
</dbReference>
<gene>
    <name evidence="12" type="ORF">CBOVIS_LOCUS4410</name>
</gene>
<evidence type="ECO:0000256" key="1">
    <source>
        <dbReference type="ARBA" id="ARBA00000185"/>
    </source>
</evidence>
<evidence type="ECO:0000256" key="3">
    <source>
        <dbReference type="ARBA" id="ARBA00011080"/>
    </source>
</evidence>
<reference evidence="12 13" key="1">
    <citation type="submission" date="2020-04" db="EMBL/GenBank/DDBJ databases">
        <authorList>
            <person name="Laetsch R D."/>
            <person name="Stevens L."/>
            <person name="Kumar S."/>
            <person name="Blaxter L. M."/>
        </authorList>
    </citation>
    <scope>NUCLEOTIDE SEQUENCE [LARGE SCALE GENOMIC DNA]</scope>
</reference>
<evidence type="ECO:0000256" key="10">
    <source>
        <dbReference type="PROSITE-ProRule" id="PRU01384"/>
    </source>
</evidence>
<sequence length="463" mass="53428">MSLREFVDGDLARFGLLDLRRSIPCLVDGLKPSQRKVLWTMLRMDENREIKVSQLAGAVAHSQAYHHGEESLVRTIVRMGQSFCGASNLPLLQPIGQFGTRHEGGHDAASARYIFTALSPTTRLIFPQQDDALLDRRIEDGIVVEPEWLCPIIPMILVNGAEGIGTGWSTRIVGRRPTAIIAMVRNLIEGKNCEASPPPPPYFNEFDGRIEATPHRANRFVTTGRVRLARGERKNATNLRVDITELPIGVATSKYKEKLNRIVAQFHGDFTEHHTEKRVHFRVSLDRRMASKLANATTSQLLDAFKLTSSMAENLVVFDEGGRLREFDTPMQIALEHFMVRRRVYEQRLRRLASECGEKLRVLENQIRFVDMVSKRKIEVQNVSRHDLEEQLRQFEFFEQQNGTFNYLLEMPIARLTVDECSRLEARRRKRVDELDELSRLDWQTCWWRELDELERRLNAQNK</sequence>
<dbReference type="Gene3D" id="3.30.1360.40">
    <property type="match status" value="1"/>
</dbReference>
<dbReference type="AlphaFoldDB" id="A0A8S1EQC0"/>
<dbReference type="SMART" id="SM00434">
    <property type="entry name" value="TOP4c"/>
    <property type="match status" value="1"/>
</dbReference>
<dbReference type="Pfam" id="PF00521">
    <property type="entry name" value="DNA_topoisoIV"/>
    <property type="match status" value="1"/>
</dbReference>
<keyword evidence="5" id="KW-0547">Nucleotide-binding</keyword>
<dbReference type="Gene3D" id="3.90.199.10">
    <property type="entry name" value="Topoisomerase II, domain 5"/>
    <property type="match status" value="1"/>
</dbReference>
<comment type="similarity">
    <text evidence="3">Belongs to the type II topoisomerase family.</text>
</comment>
<name>A0A8S1EQC0_9PELO</name>